<protein>
    <submittedName>
        <fullName evidence="1">Uncharacterized protein</fullName>
    </submittedName>
</protein>
<reference evidence="1" key="3">
    <citation type="submission" date="2021-05" db="UniProtKB">
        <authorList>
            <consortium name="EnsemblPlants"/>
        </authorList>
    </citation>
    <scope>IDENTIFICATION</scope>
    <source>
        <strain evidence="1">cv. B73</strain>
    </source>
</reference>
<sequence length="108" mass="12665">MIKSGNWKFEKIENKNTLCFTDQCRINISGTHNTTFTGKGLKEQCLIIIMICCIFSLLIQQLRLDREIIISSLYLNKPINQLQLMVILDRENWNYETSGYFDCRSQAH</sequence>
<dbReference type="AlphaFoldDB" id="A0A804QYT0"/>
<proteinExistence type="predicted"/>
<dbReference type="InParanoid" id="A0A804QYT0"/>
<evidence type="ECO:0000313" key="1">
    <source>
        <dbReference type="EnsemblPlants" id="Zm00001eb372870_P001"/>
    </source>
</evidence>
<reference evidence="2" key="1">
    <citation type="journal article" date="2009" name="Science">
        <title>The B73 maize genome: complexity, diversity, and dynamics.</title>
        <authorList>
            <person name="Schnable P.S."/>
            <person name="Ware D."/>
            <person name="Fulton R.S."/>
            <person name="Stein J.C."/>
            <person name="Wei F."/>
            <person name="Pasternak S."/>
            <person name="Liang C."/>
            <person name="Zhang J."/>
            <person name="Fulton L."/>
            <person name="Graves T.A."/>
            <person name="Minx P."/>
            <person name="Reily A.D."/>
            <person name="Courtney L."/>
            <person name="Kruchowski S.S."/>
            <person name="Tomlinson C."/>
            <person name="Strong C."/>
            <person name="Delehaunty K."/>
            <person name="Fronick C."/>
            <person name="Courtney B."/>
            <person name="Rock S.M."/>
            <person name="Belter E."/>
            <person name="Du F."/>
            <person name="Kim K."/>
            <person name="Abbott R.M."/>
            <person name="Cotton M."/>
            <person name="Levy A."/>
            <person name="Marchetto P."/>
            <person name="Ochoa K."/>
            <person name="Jackson S.M."/>
            <person name="Gillam B."/>
            <person name="Chen W."/>
            <person name="Yan L."/>
            <person name="Higginbotham J."/>
            <person name="Cardenas M."/>
            <person name="Waligorski J."/>
            <person name="Applebaum E."/>
            <person name="Phelps L."/>
            <person name="Falcone J."/>
            <person name="Kanchi K."/>
            <person name="Thane T."/>
            <person name="Scimone A."/>
            <person name="Thane N."/>
            <person name="Henke J."/>
            <person name="Wang T."/>
            <person name="Ruppert J."/>
            <person name="Shah N."/>
            <person name="Rotter K."/>
            <person name="Hodges J."/>
            <person name="Ingenthron E."/>
            <person name="Cordes M."/>
            <person name="Kohlberg S."/>
            <person name="Sgro J."/>
            <person name="Delgado B."/>
            <person name="Mead K."/>
            <person name="Chinwalla A."/>
            <person name="Leonard S."/>
            <person name="Crouse K."/>
            <person name="Collura K."/>
            <person name="Kudrna D."/>
            <person name="Currie J."/>
            <person name="He R."/>
            <person name="Angelova A."/>
            <person name="Rajasekar S."/>
            <person name="Mueller T."/>
            <person name="Lomeli R."/>
            <person name="Scara G."/>
            <person name="Ko A."/>
            <person name="Delaney K."/>
            <person name="Wissotski M."/>
            <person name="Lopez G."/>
            <person name="Campos D."/>
            <person name="Braidotti M."/>
            <person name="Ashley E."/>
            <person name="Golser W."/>
            <person name="Kim H."/>
            <person name="Lee S."/>
            <person name="Lin J."/>
            <person name="Dujmic Z."/>
            <person name="Kim W."/>
            <person name="Talag J."/>
            <person name="Zuccolo A."/>
            <person name="Fan C."/>
            <person name="Sebastian A."/>
            <person name="Kramer M."/>
            <person name="Spiegel L."/>
            <person name="Nascimento L."/>
            <person name="Zutavern T."/>
            <person name="Miller B."/>
            <person name="Ambroise C."/>
            <person name="Muller S."/>
            <person name="Spooner W."/>
            <person name="Narechania A."/>
            <person name="Ren L."/>
            <person name="Wei S."/>
            <person name="Kumari S."/>
            <person name="Faga B."/>
            <person name="Levy M.J."/>
            <person name="McMahan L."/>
            <person name="Van Buren P."/>
            <person name="Vaughn M.W."/>
            <person name="Ying K."/>
            <person name="Yeh C.-T."/>
            <person name="Emrich S.J."/>
            <person name="Jia Y."/>
            <person name="Kalyanaraman A."/>
            <person name="Hsia A.-P."/>
            <person name="Barbazuk W.B."/>
            <person name="Baucom R.S."/>
            <person name="Brutnell T.P."/>
            <person name="Carpita N.C."/>
            <person name="Chaparro C."/>
            <person name="Chia J.-M."/>
            <person name="Deragon J.-M."/>
            <person name="Estill J.C."/>
            <person name="Fu Y."/>
            <person name="Jeddeloh J.A."/>
            <person name="Han Y."/>
            <person name="Lee H."/>
            <person name="Li P."/>
            <person name="Lisch D.R."/>
            <person name="Liu S."/>
            <person name="Liu Z."/>
            <person name="Nagel D.H."/>
            <person name="McCann M.C."/>
            <person name="SanMiguel P."/>
            <person name="Myers A.M."/>
            <person name="Nettleton D."/>
            <person name="Nguyen J."/>
            <person name="Penning B.W."/>
            <person name="Ponnala L."/>
            <person name="Schneider K.L."/>
            <person name="Schwartz D.C."/>
            <person name="Sharma A."/>
            <person name="Soderlund C."/>
            <person name="Springer N.M."/>
            <person name="Sun Q."/>
            <person name="Wang H."/>
            <person name="Waterman M."/>
            <person name="Westerman R."/>
            <person name="Wolfgruber T.K."/>
            <person name="Yang L."/>
            <person name="Yu Y."/>
            <person name="Zhang L."/>
            <person name="Zhou S."/>
            <person name="Zhu Q."/>
            <person name="Bennetzen J.L."/>
            <person name="Dawe R.K."/>
            <person name="Jiang J."/>
            <person name="Jiang N."/>
            <person name="Presting G.G."/>
            <person name="Wessler S.R."/>
            <person name="Aluru S."/>
            <person name="Martienssen R.A."/>
            <person name="Clifton S.W."/>
            <person name="McCombie W.R."/>
            <person name="Wing R.A."/>
            <person name="Wilson R.K."/>
        </authorList>
    </citation>
    <scope>NUCLEOTIDE SEQUENCE [LARGE SCALE GENOMIC DNA]</scope>
    <source>
        <strain evidence="2">cv. B73</strain>
    </source>
</reference>
<evidence type="ECO:0000313" key="2">
    <source>
        <dbReference type="Proteomes" id="UP000007305"/>
    </source>
</evidence>
<organism evidence="1 2">
    <name type="scientific">Zea mays</name>
    <name type="common">Maize</name>
    <dbReference type="NCBI Taxonomy" id="4577"/>
    <lineage>
        <taxon>Eukaryota</taxon>
        <taxon>Viridiplantae</taxon>
        <taxon>Streptophyta</taxon>
        <taxon>Embryophyta</taxon>
        <taxon>Tracheophyta</taxon>
        <taxon>Spermatophyta</taxon>
        <taxon>Magnoliopsida</taxon>
        <taxon>Liliopsida</taxon>
        <taxon>Poales</taxon>
        <taxon>Poaceae</taxon>
        <taxon>PACMAD clade</taxon>
        <taxon>Panicoideae</taxon>
        <taxon>Andropogonodae</taxon>
        <taxon>Andropogoneae</taxon>
        <taxon>Tripsacinae</taxon>
        <taxon>Zea</taxon>
    </lineage>
</organism>
<keyword evidence="2" id="KW-1185">Reference proteome</keyword>
<accession>A0A804QYT0</accession>
<reference evidence="1" key="2">
    <citation type="submission" date="2019-07" db="EMBL/GenBank/DDBJ databases">
        <authorList>
            <person name="Seetharam A."/>
            <person name="Woodhouse M."/>
            <person name="Cannon E."/>
        </authorList>
    </citation>
    <scope>NUCLEOTIDE SEQUENCE [LARGE SCALE GENOMIC DNA]</scope>
    <source>
        <strain evidence="1">cv. B73</strain>
    </source>
</reference>
<dbReference type="Gramene" id="Zm00001eb372870_T001">
    <property type="protein sequence ID" value="Zm00001eb372870_P001"/>
    <property type="gene ID" value="Zm00001eb372870"/>
</dbReference>
<dbReference type="Proteomes" id="UP000007305">
    <property type="component" value="Chromosome 9"/>
</dbReference>
<name>A0A804QYT0_MAIZE</name>
<dbReference type="EnsemblPlants" id="Zm00001eb372870_T001">
    <property type="protein sequence ID" value="Zm00001eb372870_P001"/>
    <property type="gene ID" value="Zm00001eb372870"/>
</dbReference>